<dbReference type="AlphaFoldDB" id="A0A4Q0MP12"/>
<feature type="region of interest" description="Disordered" evidence="1">
    <location>
        <begin position="49"/>
        <end position="120"/>
    </location>
</feature>
<feature type="compositionally biased region" description="Acidic residues" evidence="1">
    <location>
        <begin position="75"/>
        <end position="89"/>
    </location>
</feature>
<dbReference type="EMBL" id="RYFI01000001">
    <property type="protein sequence ID" value="RXF75578.1"/>
    <property type="molecule type" value="Genomic_DNA"/>
</dbReference>
<feature type="chain" id="PRO_5020368766" evidence="2">
    <location>
        <begin position="16"/>
        <end position="120"/>
    </location>
</feature>
<dbReference type="Proteomes" id="UP000289708">
    <property type="component" value="Unassembled WGS sequence"/>
</dbReference>
<evidence type="ECO:0000313" key="3">
    <source>
        <dbReference type="EMBL" id="RXF75578.1"/>
    </source>
</evidence>
<feature type="signal peptide" evidence="2">
    <location>
        <begin position="1"/>
        <end position="15"/>
    </location>
</feature>
<evidence type="ECO:0000256" key="1">
    <source>
        <dbReference type="SAM" id="MobiDB-lite"/>
    </source>
</evidence>
<dbReference type="RefSeq" id="WP_128775758.1">
    <property type="nucleotide sequence ID" value="NZ_RYFI01000001.1"/>
</dbReference>
<sequence length="120" mass="12639">MTKTLALLFASTALAAGVGLPAWSATRTPGDGASQSAVELFDVGRERAPLVLVSDDDDHEDDDDEDRGDRRSSQTDDDDEEEDDADDDQGGARHPAPIAPTAPPQNGLFVKGAPPQVQVN</sequence>
<accession>A0A4Q0MP12</accession>
<dbReference type="OrthoDB" id="8455168at2"/>
<feature type="compositionally biased region" description="Acidic residues" evidence="1">
    <location>
        <begin position="54"/>
        <end position="66"/>
    </location>
</feature>
<proteinExistence type="predicted"/>
<reference evidence="3 4" key="1">
    <citation type="submission" date="2018-12" db="EMBL/GenBank/DDBJ databases">
        <title>bacterium Hansschlegelia zhihuaiae S113.</title>
        <authorList>
            <person name="He J."/>
        </authorList>
    </citation>
    <scope>NUCLEOTIDE SEQUENCE [LARGE SCALE GENOMIC DNA]</scope>
    <source>
        <strain evidence="3 4">S 113</strain>
    </source>
</reference>
<evidence type="ECO:0000313" key="4">
    <source>
        <dbReference type="Proteomes" id="UP000289708"/>
    </source>
</evidence>
<keyword evidence="4" id="KW-1185">Reference proteome</keyword>
<organism evidence="3 4">
    <name type="scientific">Hansschlegelia zhihuaiae</name>
    <dbReference type="NCBI Taxonomy" id="405005"/>
    <lineage>
        <taxon>Bacteria</taxon>
        <taxon>Pseudomonadati</taxon>
        <taxon>Pseudomonadota</taxon>
        <taxon>Alphaproteobacteria</taxon>
        <taxon>Hyphomicrobiales</taxon>
        <taxon>Methylopilaceae</taxon>
        <taxon>Hansschlegelia</taxon>
    </lineage>
</organism>
<keyword evidence="2" id="KW-0732">Signal</keyword>
<protein>
    <submittedName>
        <fullName evidence="3">Uncharacterized protein</fullName>
    </submittedName>
</protein>
<comment type="caution">
    <text evidence="3">The sequence shown here is derived from an EMBL/GenBank/DDBJ whole genome shotgun (WGS) entry which is preliminary data.</text>
</comment>
<gene>
    <name evidence="3" type="ORF">EK403_01650</name>
</gene>
<evidence type="ECO:0000256" key="2">
    <source>
        <dbReference type="SAM" id="SignalP"/>
    </source>
</evidence>
<name>A0A4Q0MP12_9HYPH</name>